<gene>
    <name evidence="1" type="ordered locus">Turpa_2795</name>
</gene>
<keyword evidence="2" id="KW-1185">Reference proteome</keyword>
<name>I4B827_TURPD</name>
<dbReference type="AlphaFoldDB" id="I4B827"/>
<evidence type="ECO:0000313" key="1">
    <source>
        <dbReference type="EMBL" id="AFM13434.1"/>
    </source>
</evidence>
<evidence type="ECO:0000313" key="2">
    <source>
        <dbReference type="Proteomes" id="UP000006048"/>
    </source>
</evidence>
<dbReference type="HOGENOM" id="CLU_1170255_0_0_12"/>
<dbReference type="Gene3D" id="2.30.30.40">
    <property type="entry name" value="SH3 Domains"/>
    <property type="match status" value="1"/>
</dbReference>
<proteinExistence type="predicted"/>
<protein>
    <submittedName>
        <fullName evidence="1">Uncharacterized protein</fullName>
    </submittedName>
</protein>
<dbReference type="EMBL" id="CP002959">
    <property type="protein sequence ID" value="AFM13434.1"/>
    <property type="molecule type" value="Genomic_DNA"/>
</dbReference>
<accession>I4B827</accession>
<dbReference type="STRING" id="869212.Turpa_2795"/>
<sequence>MRHIRDLICAGFIACIIFPQCQAQTFAGNGAVGSKYYYTNNHIYFFAEPEAKPGKQVDVIPFNSKVEFLAADTRRFKRLKIAWYQIRWQNQIGWVPKKYLQKEKSPAEHAELYPAKSSNAGSEVIEFEFDRKKAHRIAIEEIRKFESDPSYPNYSHEIDYYELAKPTFSAVINIDKNKEKHQVIIVLFEDYFVPTDCAHVILEVKGGKYVPFGRGFAGQPRNKLISEVKNDPDYFVE</sequence>
<reference evidence="1 2" key="1">
    <citation type="submission" date="2012-06" db="EMBL/GenBank/DDBJ databases">
        <title>The complete chromosome of genome of Turneriella parva DSM 21527.</title>
        <authorList>
            <consortium name="US DOE Joint Genome Institute (JGI-PGF)"/>
            <person name="Lucas S."/>
            <person name="Han J."/>
            <person name="Lapidus A."/>
            <person name="Bruce D."/>
            <person name="Goodwin L."/>
            <person name="Pitluck S."/>
            <person name="Peters L."/>
            <person name="Kyrpides N."/>
            <person name="Mavromatis K."/>
            <person name="Ivanova N."/>
            <person name="Mikhailova N."/>
            <person name="Chertkov O."/>
            <person name="Detter J.C."/>
            <person name="Tapia R."/>
            <person name="Han C."/>
            <person name="Land M."/>
            <person name="Hauser L."/>
            <person name="Markowitz V."/>
            <person name="Cheng J.-F."/>
            <person name="Hugenholtz P."/>
            <person name="Woyke T."/>
            <person name="Wu D."/>
            <person name="Gronow S."/>
            <person name="Wellnitz S."/>
            <person name="Brambilla E."/>
            <person name="Klenk H.-P."/>
            <person name="Eisen J.A."/>
        </authorList>
    </citation>
    <scope>NUCLEOTIDE SEQUENCE [LARGE SCALE GENOMIC DNA]</scope>
    <source>
        <strain evidence="2">ATCC BAA-1111 / DSM 21527 / NCTC 11395 / H</strain>
    </source>
</reference>
<dbReference type="RefSeq" id="WP_014803936.1">
    <property type="nucleotide sequence ID" value="NC_018020.1"/>
</dbReference>
<dbReference type="KEGG" id="tpx:Turpa_2795"/>
<organism evidence="1 2">
    <name type="scientific">Turneriella parva (strain ATCC BAA-1111 / DSM 21527 / NCTC 11395 / H)</name>
    <name type="common">Leptospira parva</name>
    <dbReference type="NCBI Taxonomy" id="869212"/>
    <lineage>
        <taxon>Bacteria</taxon>
        <taxon>Pseudomonadati</taxon>
        <taxon>Spirochaetota</taxon>
        <taxon>Spirochaetia</taxon>
        <taxon>Leptospirales</taxon>
        <taxon>Leptospiraceae</taxon>
        <taxon>Turneriella</taxon>
    </lineage>
</organism>
<dbReference type="Proteomes" id="UP000006048">
    <property type="component" value="Chromosome"/>
</dbReference>